<proteinExistence type="predicted"/>
<keyword evidence="2" id="KW-1185">Reference proteome</keyword>
<reference evidence="1 2" key="1">
    <citation type="submission" date="2019-07" db="EMBL/GenBank/DDBJ databases">
        <title>Paenibacillus ottowii sp. nov. isolated from a fermentation system processing bovine manure.</title>
        <authorList>
            <person name="Velazquez L.F."/>
            <person name="Rajbanshi S."/>
            <person name="Guan S."/>
            <person name="Hinchee M."/>
            <person name="Welsh A."/>
        </authorList>
    </citation>
    <scope>NUCLEOTIDE SEQUENCE [LARGE SCALE GENOMIC DNA]</scope>
    <source>
        <strain evidence="1 2">MS2379</strain>
    </source>
</reference>
<sequence>MPNGKPAGVPCPQLTPDYRCQLFGKPERPAVCSGFHADEDTCGNTNEQAFELLRELEKSTLPSKA</sequence>
<evidence type="ECO:0000313" key="1">
    <source>
        <dbReference type="EMBL" id="TQR98408.1"/>
    </source>
</evidence>
<gene>
    <name evidence="1" type="ORF">FKV70_14065</name>
</gene>
<dbReference type="EMBL" id="VIJZ01000005">
    <property type="protein sequence ID" value="TQR98408.1"/>
    <property type="molecule type" value="Genomic_DNA"/>
</dbReference>
<accession>A0ABY3B4H3</accession>
<organism evidence="1 2">
    <name type="scientific">Paenibacillus ottowii</name>
    <dbReference type="NCBI Taxonomy" id="2315729"/>
    <lineage>
        <taxon>Bacteria</taxon>
        <taxon>Bacillati</taxon>
        <taxon>Bacillota</taxon>
        <taxon>Bacilli</taxon>
        <taxon>Bacillales</taxon>
        <taxon>Paenibacillaceae</taxon>
        <taxon>Paenibacillus</taxon>
    </lineage>
</organism>
<dbReference type="Proteomes" id="UP000319219">
    <property type="component" value="Unassembled WGS sequence"/>
</dbReference>
<protein>
    <submittedName>
        <fullName evidence="1">Fe-S-cluster oxidoreductase</fullName>
    </submittedName>
</protein>
<evidence type="ECO:0000313" key="2">
    <source>
        <dbReference type="Proteomes" id="UP000319219"/>
    </source>
</evidence>
<name>A0ABY3B4H3_9BACL</name>
<comment type="caution">
    <text evidence="1">The sequence shown here is derived from an EMBL/GenBank/DDBJ whole genome shotgun (WGS) entry which is preliminary data.</text>
</comment>